<evidence type="ECO:0000256" key="1">
    <source>
        <dbReference type="SAM" id="SignalP"/>
    </source>
</evidence>
<gene>
    <name evidence="3" type="primary">LOC117575367</name>
</gene>
<dbReference type="GeneID" id="117575367"/>
<dbReference type="RefSeq" id="XP_034115423.2">
    <property type="nucleotide sequence ID" value="XM_034259532.2"/>
</dbReference>
<keyword evidence="1" id="KW-0732">Signal</keyword>
<dbReference type="OrthoDB" id="7839023at2759"/>
<dbReference type="AlphaFoldDB" id="A0A6P8XQH2"/>
<feature type="chain" id="PRO_5039677457" evidence="1">
    <location>
        <begin position="18"/>
        <end position="152"/>
    </location>
</feature>
<sequence>MFRLLLLGAAIFGVVDGTFLIRPAPTCQPACNIYQPQLVWVLEDCVCRPIQNPCCADQENLSRIRSGKTPLVPVTEYLCRSFIRKKCRRGLPVIAKFPKPPACGCKNKPGTIIERKFANLDELRKYSALNREAYTSFSYCLIPPRKKRLLSC</sequence>
<evidence type="ECO:0000313" key="3">
    <source>
        <dbReference type="RefSeq" id="XP_034115423.2"/>
    </source>
</evidence>
<accession>A0A6P8XQH2</accession>
<protein>
    <submittedName>
        <fullName evidence="3">Salivary glue protein Sgs-5</fullName>
    </submittedName>
</protein>
<evidence type="ECO:0000313" key="2">
    <source>
        <dbReference type="Proteomes" id="UP000515160"/>
    </source>
</evidence>
<keyword evidence="2" id="KW-1185">Reference proteome</keyword>
<reference evidence="3" key="1">
    <citation type="submission" date="2025-08" db="UniProtKB">
        <authorList>
            <consortium name="RefSeq"/>
        </authorList>
    </citation>
    <scope>IDENTIFICATION</scope>
    <source>
        <strain evidence="3">15112-1751.03</strain>
        <tissue evidence="3">Whole Adult</tissue>
    </source>
</reference>
<organism evidence="2 3">
    <name type="scientific">Drosophila albomicans</name>
    <name type="common">Fruit fly</name>
    <dbReference type="NCBI Taxonomy" id="7291"/>
    <lineage>
        <taxon>Eukaryota</taxon>
        <taxon>Metazoa</taxon>
        <taxon>Ecdysozoa</taxon>
        <taxon>Arthropoda</taxon>
        <taxon>Hexapoda</taxon>
        <taxon>Insecta</taxon>
        <taxon>Pterygota</taxon>
        <taxon>Neoptera</taxon>
        <taxon>Endopterygota</taxon>
        <taxon>Diptera</taxon>
        <taxon>Brachycera</taxon>
        <taxon>Muscomorpha</taxon>
        <taxon>Ephydroidea</taxon>
        <taxon>Drosophilidae</taxon>
        <taxon>Drosophila</taxon>
    </lineage>
</organism>
<dbReference type="Proteomes" id="UP000515160">
    <property type="component" value="Chromosome 2R"/>
</dbReference>
<name>A0A6P8XQH2_DROAB</name>
<feature type="signal peptide" evidence="1">
    <location>
        <begin position="1"/>
        <end position="17"/>
    </location>
</feature>
<proteinExistence type="predicted"/>